<keyword evidence="3" id="KW-1185">Reference proteome</keyword>
<dbReference type="EMBL" id="FWXV01000011">
    <property type="protein sequence ID" value="SMD25023.1"/>
    <property type="molecule type" value="Genomic_DNA"/>
</dbReference>
<dbReference type="OrthoDB" id="9830852at2"/>
<protein>
    <submittedName>
        <fullName evidence="2">Uncharacterized protein</fullName>
    </submittedName>
</protein>
<dbReference type="RefSeq" id="WP_143447013.1">
    <property type="nucleotide sequence ID" value="NZ_FWXV01000011.1"/>
</dbReference>
<feature type="transmembrane region" description="Helical" evidence="1">
    <location>
        <begin position="35"/>
        <end position="56"/>
    </location>
</feature>
<dbReference type="AlphaFoldDB" id="A0A1Y5Y602"/>
<evidence type="ECO:0000256" key="1">
    <source>
        <dbReference type="SAM" id="Phobius"/>
    </source>
</evidence>
<feature type="transmembrane region" description="Helical" evidence="1">
    <location>
        <begin position="9"/>
        <end position="29"/>
    </location>
</feature>
<keyword evidence="1" id="KW-0472">Membrane</keyword>
<proteinExistence type="predicted"/>
<reference evidence="2 3" key="1">
    <citation type="submission" date="2017-04" db="EMBL/GenBank/DDBJ databases">
        <authorList>
            <person name="Afonso C.L."/>
            <person name="Miller P.J."/>
            <person name="Scott M.A."/>
            <person name="Spackman E."/>
            <person name="Goraichik I."/>
            <person name="Dimitrov K.M."/>
            <person name="Suarez D.L."/>
            <person name="Swayne D.E."/>
        </authorList>
    </citation>
    <scope>NUCLEOTIDE SEQUENCE [LARGE SCALE GENOMIC DNA]</scope>
    <source>
        <strain evidence="2 3">DSM 43828</strain>
    </source>
</reference>
<keyword evidence="1" id="KW-0812">Transmembrane</keyword>
<accession>A0A1Y5Y602</accession>
<gene>
    <name evidence="2" type="ORF">SAMN05661093_08888</name>
</gene>
<sequence>MPSATSDRLWFRLGAVILPIAFGVATFFAAGRYAWLLGVGAAVAVAAVIWAMYWFLGRPAEPPTPRLVKTTSDQDRWMKVWTEVNESELPEAKTLEPILNDYIAVITAAAHKLGDDDDDVIQLRNDLEMLVKVLHQNPANLQSAIQNLKTLVTEVRARL</sequence>
<dbReference type="Proteomes" id="UP000192674">
    <property type="component" value="Unassembled WGS sequence"/>
</dbReference>
<evidence type="ECO:0000313" key="3">
    <source>
        <dbReference type="Proteomes" id="UP000192674"/>
    </source>
</evidence>
<organism evidence="2 3">
    <name type="scientific">Kibdelosporangium aridum</name>
    <dbReference type="NCBI Taxonomy" id="2030"/>
    <lineage>
        <taxon>Bacteria</taxon>
        <taxon>Bacillati</taxon>
        <taxon>Actinomycetota</taxon>
        <taxon>Actinomycetes</taxon>
        <taxon>Pseudonocardiales</taxon>
        <taxon>Pseudonocardiaceae</taxon>
        <taxon>Kibdelosporangium</taxon>
    </lineage>
</organism>
<name>A0A1Y5Y602_KIBAR</name>
<keyword evidence="1" id="KW-1133">Transmembrane helix</keyword>
<evidence type="ECO:0000313" key="2">
    <source>
        <dbReference type="EMBL" id="SMD25023.1"/>
    </source>
</evidence>